<feature type="domain" description="Translation initiation factor 3 N-terminal" evidence="8">
    <location>
        <begin position="65"/>
        <end position="134"/>
    </location>
</feature>
<name>A0ABQ3R5Y9_STRRR</name>
<comment type="subcellular location">
    <subcellularLocation>
        <location evidence="4">Cytoplasm</location>
    </subcellularLocation>
</comment>
<keyword evidence="3 4" id="KW-0648">Protein biosynthesis</keyword>
<feature type="compositionally biased region" description="Low complexity" evidence="6">
    <location>
        <begin position="254"/>
        <end position="270"/>
    </location>
</feature>
<evidence type="ECO:0000256" key="3">
    <source>
        <dbReference type="ARBA" id="ARBA00022917"/>
    </source>
</evidence>
<reference evidence="10" key="1">
    <citation type="submission" date="2023-07" db="EMBL/GenBank/DDBJ databases">
        <title>Whole genome shotgun sequence of Streptomyces achromogenes subsp. rubradiris NBRC 14000.</title>
        <authorList>
            <person name="Komaki H."/>
            <person name="Tamura T."/>
        </authorList>
    </citation>
    <scope>NUCLEOTIDE SEQUENCE [LARGE SCALE GENOMIC DNA]</scope>
    <source>
        <strain evidence="10">NBRC 14000</strain>
    </source>
</reference>
<feature type="domain" description="Translation initiation factor 3 C-terminal" evidence="7">
    <location>
        <begin position="142"/>
        <end position="225"/>
    </location>
</feature>
<feature type="compositionally biased region" description="Basic and acidic residues" evidence="6">
    <location>
        <begin position="230"/>
        <end position="247"/>
    </location>
</feature>
<dbReference type="SUPFAM" id="SSF55200">
    <property type="entry name" value="Translation initiation factor IF3, C-terminal domain"/>
    <property type="match status" value="1"/>
</dbReference>
<dbReference type="Pfam" id="PF00707">
    <property type="entry name" value="IF3_C"/>
    <property type="match status" value="1"/>
</dbReference>
<dbReference type="Proteomes" id="UP000646738">
    <property type="component" value="Unassembled WGS sequence"/>
</dbReference>
<dbReference type="Gene3D" id="3.10.20.80">
    <property type="entry name" value="Translation initiation factor 3 (IF-3), N-terminal domain"/>
    <property type="match status" value="1"/>
</dbReference>
<evidence type="ECO:0000313" key="10">
    <source>
        <dbReference type="Proteomes" id="UP000646738"/>
    </source>
</evidence>
<keyword evidence="2 4" id="KW-0396">Initiation factor</keyword>
<evidence type="ECO:0000259" key="7">
    <source>
        <dbReference type="Pfam" id="PF00707"/>
    </source>
</evidence>
<dbReference type="PANTHER" id="PTHR10938:SF0">
    <property type="entry name" value="TRANSLATION INITIATION FACTOR IF-3, MITOCHONDRIAL"/>
    <property type="match status" value="1"/>
</dbReference>
<keyword evidence="10" id="KW-1185">Reference proteome</keyword>
<dbReference type="Gene3D" id="3.30.110.10">
    <property type="entry name" value="Translation initiation factor 3 (IF-3), C-terminal domain"/>
    <property type="match status" value="1"/>
</dbReference>
<gene>
    <name evidence="4" type="primary">infC</name>
    <name evidence="9" type="ORF">Srubr_11270</name>
</gene>
<dbReference type="SUPFAM" id="SSF54364">
    <property type="entry name" value="Translation initiation factor IF3, N-terminal domain"/>
    <property type="match status" value="1"/>
</dbReference>
<comment type="similarity">
    <text evidence="1 4">Belongs to the IF-3 family.</text>
</comment>
<evidence type="ECO:0000256" key="1">
    <source>
        <dbReference type="ARBA" id="ARBA00005439"/>
    </source>
</evidence>
<dbReference type="InterPro" id="IPR019815">
    <property type="entry name" value="Translation_initiation_fac_3_C"/>
</dbReference>
<dbReference type="EMBL" id="BNEA01000001">
    <property type="protein sequence ID" value="GHI51281.1"/>
    <property type="molecule type" value="Genomic_DNA"/>
</dbReference>
<dbReference type="Pfam" id="PF05198">
    <property type="entry name" value="IF3_N"/>
    <property type="match status" value="1"/>
</dbReference>
<evidence type="ECO:0000259" key="8">
    <source>
        <dbReference type="Pfam" id="PF05198"/>
    </source>
</evidence>
<accession>A0ABQ3R5Y9</accession>
<dbReference type="InterPro" id="IPR001288">
    <property type="entry name" value="Translation_initiation_fac_3"/>
</dbReference>
<evidence type="ECO:0000256" key="4">
    <source>
        <dbReference type="HAMAP-Rule" id="MF_00080"/>
    </source>
</evidence>
<comment type="caution">
    <text evidence="9">The sequence shown here is derived from an EMBL/GenBank/DDBJ whole genome shotgun (WGS) entry which is preliminary data.</text>
</comment>
<evidence type="ECO:0000313" key="9">
    <source>
        <dbReference type="EMBL" id="GHI51281.1"/>
    </source>
</evidence>
<feature type="region of interest" description="Disordered" evidence="6">
    <location>
        <begin position="227"/>
        <end position="270"/>
    </location>
</feature>
<comment type="subunit">
    <text evidence="4">Monomer.</text>
</comment>
<proteinExistence type="inferred from homology"/>
<dbReference type="InterPro" id="IPR019814">
    <property type="entry name" value="Translation_initiation_fac_3_N"/>
</dbReference>
<comment type="function">
    <text evidence="4">IF-3 binds to the 30S ribosomal subunit and shifts the equilibrium between 70S ribosomes and their 50S and 30S subunits in favor of the free subunits, thus enhancing the availability of 30S subunits on which protein synthesis initiation begins.</text>
</comment>
<keyword evidence="4" id="KW-0963">Cytoplasm</keyword>
<dbReference type="PANTHER" id="PTHR10938">
    <property type="entry name" value="TRANSLATION INITIATION FACTOR IF-3"/>
    <property type="match status" value="1"/>
</dbReference>
<evidence type="ECO:0000256" key="2">
    <source>
        <dbReference type="ARBA" id="ARBA00022540"/>
    </source>
</evidence>
<dbReference type="InterPro" id="IPR036787">
    <property type="entry name" value="T_IF-3_N_sf"/>
</dbReference>
<evidence type="ECO:0000256" key="5">
    <source>
        <dbReference type="NCBIfam" id="TIGR00168"/>
    </source>
</evidence>
<dbReference type="HAMAP" id="MF_00080">
    <property type="entry name" value="IF_3"/>
    <property type="match status" value="1"/>
</dbReference>
<evidence type="ECO:0000256" key="6">
    <source>
        <dbReference type="SAM" id="MobiDB-lite"/>
    </source>
</evidence>
<sequence>MESPESAPRDIAAVLRMYWSPAGDRPGHFCCFGAVRSNEHRRYAAVRQTVAWCYRGGSISAEPRINDRIRVPEVRLVGPSGEQVGIVPLAKALELAQEYDLDLVEVAANARPPVCKLMDYGKFKYESAMKAREARKNQAHTVIKEMKLRPKIDPHDYDTKKGHVVRFLKQGDKVKITIMFRGREQSRPELGYRLLQRLAEDVQDLGFVESNPKQDGRNMIMVLGPHKKKTEAMAEARQAQEARKAEAKANPGRSQNPAEAQASAEEPAEA</sequence>
<organism evidence="9 10">
    <name type="scientific">Streptomyces rubradiris</name>
    <name type="common">Streptomyces achromogenes subsp. rubradiris</name>
    <dbReference type="NCBI Taxonomy" id="285531"/>
    <lineage>
        <taxon>Bacteria</taxon>
        <taxon>Bacillati</taxon>
        <taxon>Actinomycetota</taxon>
        <taxon>Actinomycetes</taxon>
        <taxon>Kitasatosporales</taxon>
        <taxon>Streptomycetaceae</taxon>
        <taxon>Streptomyces</taxon>
    </lineage>
</organism>
<dbReference type="NCBIfam" id="TIGR00168">
    <property type="entry name" value="infC"/>
    <property type="match status" value="1"/>
</dbReference>
<protein>
    <recommendedName>
        <fullName evidence="4 5">Translation initiation factor IF-3</fullName>
    </recommendedName>
</protein>
<dbReference type="InterPro" id="IPR036788">
    <property type="entry name" value="T_IF-3_C_sf"/>
</dbReference>